<feature type="transmembrane region" description="Helical" evidence="1">
    <location>
        <begin position="89"/>
        <end position="108"/>
    </location>
</feature>
<dbReference type="AlphaFoldDB" id="A0A397TX65"/>
<gene>
    <name evidence="2" type="ORF">C2G38_2051232</name>
</gene>
<accession>A0A397TX65</accession>
<keyword evidence="1" id="KW-1133">Transmembrane helix</keyword>
<name>A0A397TX65_9GLOM</name>
<dbReference type="InterPro" id="IPR011009">
    <property type="entry name" value="Kinase-like_dom_sf"/>
</dbReference>
<evidence type="ECO:0000313" key="3">
    <source>
        <dbReference type="Proteomes" id="UP000266673"/>
    </source>
</evidence>
<reference evidence="2 3" key="1">
    <citation type="submission" date="2018-06" db="EMBL/GenBank/DDBJ databases">
        <title>Comparative genomics reveals the genomic features of Rhizophagus irregularis, R. cerebriforme, R. diaphanum and Gigaspora rosea, and their symbiotic lifestyle signature.</title>
        <authorList>
            <person name="Morin E."/>
            <person name="San Clemente H."/>
            <person name="Chen E.C.H."/>
            <person name="De La Providencia I."/>
            <person name="Hainaut M."/>
            <person name="Kuo A."/>
            <person name="Kohler A."/>
            <person name="Murat C."/>
            <person name="Tang N."/>
            <person name="Roy S."/>
            <person name="Loubradou J."/>
            <person name="Henrissat B."/>
            <person name="Grigoriev I.V."/>
            <person name="Corradi N."/>
            <person name="Roux C."/>
            <person name="Martin F.M."/>
        </authorList>
    </citation>
    <scope>NUCLEOTIDE SEQUENCE [LARGE SCALE GENOMIC DNA]</scope>
    <source>
        <strain evidence="2 3">DAOM 194757</strain>
    </source>
</reference>
<feature type="transmembrane region" description="Helical" evidence="1">
    <location>
        <begin position="59"/>
        <end position="77"/>
    </location>
</feature>
<dbReference type="Proteomes" id="UP000266673">
    <property type="component" value="Unassembled WGS sequence"/>
</dbReference>
<evidence type="ECO:0000256" key="1">
    <source>
        <dbReference type="SAM" id="Phobius"/>
    </source>
</evidence>
<dbReference type="SUPFAM" id="SSF56112">
    <property type="entry name" value="Protein kinase-like (PK-like)"/>
    <property type="match status" value="1"/>
</dbReference>
<keyword evidence="3" id="KW-1185">Reference proteome</keyword>
<protein>
    <recommendedName>
        <fullName evidence="4">Protein kinase domain-containing protein</fullName>
    </recommendedName>
</protein>
<evidence type="ECO:0000313" key="2">
    <source>
        <dbReference type="EMBL" id="RIB00989.1"/>
    </source>
</evidence>
<evidence type="ECO:0008006" key="4">
    <source>
        <dbReference type="Google" id="ProtNLM"/>
    </source>
</evidence>
<sequence length="178" mass="20794">MMIPTIKNYSELKLEGEKEKKKDKTPPLSLYLCYDRLVLRWAHVMTGSPTIDWRSDSDGLGVICDVVALMVSSSFSGGFDSKYYCGRLLMLPILCWQIFFFTTCYVILRRLFLEINRQISNNLEIDDNLKTILTESKYPLFWIPYNEFENDKHIGQGGFATVYCAEWTEWTDKHGFVR</sequence>
<proteinExistence type="predicted"/>
<dbReference type="Gene3D" id="3.30.200.20">
    <property type="entry name" value="Phosphorylase Kinase, domain 1"/>
    <property type="match status" value="1"/>
</dbReference>
<comment type="caution">
    <text evidence="2">The sequence shown here is derived from an EMBL/GenBank/DDBJ whole genome shotgun (WGS) entry which is preliminary data.</text>
</comment>
<dbReference type="EMBL" id="QKWP01003415">
    <property type="protein sequence ID" value="RIB00989.1"/>
    <property type="molecule type" value="Genomic_DNA"/>
</dbReference>
<keyword evidence="1" id="KW-0812">Transmembrane</keyword>
<organism evidence="2 3">
    <name type="scientific">Gigaspora rosea</name>
    <dbReference type="NCBI Taxonomy" id="44941"/>
    <lineage>
        <taxon>Eukaryota</taxon>
        <taxon>Fungi</taxon>
        <taxon>Fungi incertae sedis</taxon>
        <taxon>Mucoromycota</taxon>
        <taxon>Glomeromycotina</taxon>
        <taxon>Glomeromycetes</taxon>
        <taxon>Diversisporales</taxon>
        <taxon>Gigasporaceae</taxon>
        <taxon>Gigaspora</taxon>
    </lineage>
</organism>
<keyword evidence="1" id="KW-0472">Membrane</keyword>